<dbReference type="EMBL" id="CMVM020000052">
    <property type="status" value="NOT_ANNOTATED_CDS"/>
    <property type="molecule type" value="Genomic_DNA"/>
</dbReference>
<reference evidence="12" key="1">
    <citation type="submission" date="2013-10" db="EMBL/GenBank/DDBJ databases">
        <title>Genome sequencing of Onchocerca volvulus.</title>
        <authorList>
            <person name="Cotton J."/>
            <person name="Tsai J."/>
            <person name="Stanley E."/>
            <person name="Tracey A."/>
            <person name="Holroyd N."/>
            <person name="Lustigman S."/>
            <person name="Berriman M."/>
        </authorList>
    </citation>
    <scope>NUCLEOTIDE SEQUENCE</scope>
</reference>
<accession>A0A8R1TPR5</accession>
<dbReference type="InterPro" id="IPR025660">
    <property type="entry name" value="Pept_his_AS"/>
</dbReference>
<dbReference type="Gene3D" id="3.90.70.10">
    <property type="entry name" value="Cysteine proteinases"/>
    <property type="match status" value="1"/>
</dbReference>
<dbReference type="Proteomes" id="UP000024404">
    <property type="component" value="Unassembled WGS sequence"/>
</dbReference>
<dbReference type="GO" id="GO:0008234">
    <property type="term" value="F:cysteine-type peptidase activity"/>
    <property type="evidence" value="ECO:0007669"/>
    <property type="project" value="UniProtKB-KW"/>
</dbReference>
<feature type="domain" description="Peptidase C1A papain C-terminal" evidence="9">
    <location>
        <begin position="136"/>
        <end position="355"/>
    </location>
</feature>
<dbReference type="PROSITE" id="PS00139">
    <property type="entry name" value="THIOL_PROTEASE_CYS"/>
    <property type="match status" value="1"/>
</dbReference>
<evidence type="ECO:0000256" key="2">
    <source>
        <dbReference type="ARBA" id="ARBA00022670"/>
    </source>
</evidence>
<comment type="similarity">
    <text evidence="1">Belongs to the peptidase C1 family.</text>
</comment>
<evidence type="ECO:0000256" key="6">
    <source>
        <dbReference type="ARBA" id="ARBA00023157"/>
    </source>
</evidence>
<dbReference type="PANTHER" id="PTHR12411">
    <property type="entry name" value="CYSTEINE PROTEASE FAMILY C1-RELATED"/>
    <property type="match status" value="1"/>
</dbReference>
<dbReference type="InterPro" id="IPR013128">
    <property type="entry name" value="Peptidase_C1A"/>
</dbReference>
<evidence type="ECO:0000259" key="9">
    <source>
        <dbReference type="SMART" id="SM00645"/>
    </source>
</evidence>
<dbReference type="PROSITE" id="PS00639">
    <property type="entry name" value="THIOL_PROTEASE_HIS"/>
    <property type="match status" value="1"/>
</dbReference>
<evidence type="ECO:0000256" key="3">
    <source>
        <dbReference type="ARBA" id="ARBA00022801"/>
    </source>
</evidence>
<keyword evidence="5" id="KW-0865">Zymogen</keyword>
<dbReference type="PRINTS" id="PR00705">
    <property type="entry name" value="PAPAIN"/>
</dbReference>
<dbReference type="InterPro" id="IPR025661">
    <property type="entry name" value="Pept_asp_AS"/>
</dbReference>
<evidence type="ECO:0000256" key="4">
    <source>
        <dbReference type="ARBA" id="ARBA00022807"/>
    </source>
</evidence>
<dbReference type="InterPro" id="IPR000668">
    <property type="entry name" value="Peptidase_C1A_C"/>
</dbReference>
<dbReference type="FunFam" id="3.90.70.10:FF:000006">
    <property type="entry name" value="Cathepsin S"/>
    <property type="match status" value="1"/>
</dbReference>
<keyword evidence="12" id="KW-1185">Reference proteome</keyword>
<dbReference type="PROSITE" id="PS00640">
    <property type="entry name" value="THIOL_PROTEASE_ASN"/>
    <property type="match status" value="1"/>
</dbReference>
<dbReference type="SMART" id="SM00848">
    <property type="entry name" value="Inhibitor_I29"/>
    <property type="match status" value="1"/>
</dbReference>
<evidence type="ECO:0000256" key="5">
    <source>
        <dbReference type="ARBA" id="ARBA00023145"/>
    </source>
</evidence>
<dbReference type="InterPro" id="IPR013201">
    <property type="entry name" value="Prot_inhib_I29"/>
</dbReference>
<keyword evidence="6" id="KW-1015">Disulfide bond</keyword>
<keyword evidence="8" id="KW-0732">Signal</keyword>
<dbReference type="EnsemblMetazoa" id="OVOC1748.1">
    <property type="protein sequence ID" value="OVOC1748.1"/>
    <property type="gene ID" value="WBGene00238557"/>
</dbReference>
<feature type="chain" id="PRO_5035756825" description="Cathepsin L-like" evidence="8">
    <location>
        <begin position="19"/>
        <end position="356"/>
    </location>
</feature>
<evidence type="ECO:0000256" key="1">
    <source>
        <dbReference type="ARBA" id="ARBA00008455"/>
    </source>
</evidence>
<sequence>MKAFFAFLHIISIFSITAIPAIIKPEIRANITTNQKFQIDLNKKYEAYALYKQHFNKPNEESELELRRFMTFNQNIEKIRQHNERYERGEETFKMGINKFADMLPEESKNIKGYRYEKKQLVAKKNILLVSANSRLSRKVDWRTKGAVTPVKDQGNCGSCWAFSSTGALEGQNYRRTGRLTSLSEQNLIDCSKSYGNSGCDGGLMDSAFDYIKDNDGINSEASYPYEAKDGPCRYSNRTRMLTDHGKVDLPIDDEKALQRAVSTIGPISAAVNSKYLSLYDEGIFSHANCLVENIDHAVLVVGYGSEKIPGKNETIDYWIIKNSWGEDWGENGYFRLIRNENNMCGIARMASYPLV</sequence>
<dbReference type="Pfam" id="PF08246">
    <property type="entry name" value="Inhibitor_I29"/>
    <property type="match status" value="1"/>
</dbReference>
<dbReference type="Pfam" id="PF00112">
    <property type="entry name" value="Peptidase_C1"/>
    <property type="match status" value="1"/>
</dbReference>
<dbReference type="InterPro" id="IPR039417">
    <property type="entry name" value="Peptidase_C1A_papain-like"/>
</dbReference>
<feature type="signal peptide" evidence="8">
    <location>
        <begin position="1"/>
        <end position="18"/>
    </location>
</feature>
<keyword evidence="3" id="KW-0378">Hydrolase</keyword>
<evidence type="ECO:0000256" key="8">
    <source>
        <dbReference type="SAM" id="SignalP"/>
    </source>
</evidence>
<dbReference type="AlphaFoldDB" id="A0A8R1TPR5"/>
<dbReference type="InterPro" id="IPR038765">
    <property type="entry name" value="Papain-like_cys_pep_sf"/>
</dbReference>
<proteinExistence type="inferred from homology"/>
<keyword evidence="2" id="KW-0645">Protease</keyword>
<dbReference type="SMART" id="SM00645">
    <property type="entry name" value="Pept_C1"/>
    <property type="match status" value="1"/>
</dbReference>
<evidence type="ECO:0000259" key="10">
    <source>
        <dbReference type="SMART" id="SM00848"/>
    </source>
</evidence>
<dbReference type="SUPFAM" id="SSF54001">
    <property type="entry name" value="Cysteine proteinases"/>
    <property type="match status" value="1"/>
</dbReference>
<name>A0A8R1TPR5_ONCVO</name>
<feature type="domain" description="Cathepsin propeptide inhibitor" evidence="10">
    <location>
        <begin position="48"/>
        <end position="108"/>
    </location>
</feature>
<dbReference type="GO" id="GO:0006508">
    <property type="term" value="P:proteolysis"/>
    <property type="evidence" value="ECO:0007669"/>
    <property type="project" value="UniProtKB-KW"/>
</dbReference>
<dbReference type="CDD" id="cd02248">
    <property type="entry name" value="Peptidase_C1A"/>
    <property type="match status" value="1"/>
</dbReference>
<reference evidence="11" key="2">
    <citation type="submission" date="2022-06" db="UniProtKB">
        <authorList>
            <consortium name="EnsemblMetazoa"/>
        </authorList>
    </citation>
    <scope>IDENTIFICATION</scope>
</reference>
<dbReference type="InterPro" id="IPR000169">
    <property type="entry name" value="Pept_cys_AS"/>
</dbReference>
<keyword evidence="4" id="KW-0788">Thiol protease</keyword>
<evidence type="ECO:0000313" key="11">
    <source>
        <dbReference type="EnsemblMetazoa" id="OVOC1748.1"/>
    </source>
</evidence>
<evidence type="ECO:0000256" key="7">
    <source>
        <dbReference type="ARBA" id="ARBA00069138"/>
    </source>
</evidence>
<protein>
    <recommendedName>
        <fullName evidence="7">Cathepsin L-like</fullName>
    </recommendedName>
</protein>
<evidence type="ECO:0000313" key="12">
    <source>
        <dbReference type="Proteomes" id="UP000024404"/>
    </source>
</evidence>
<organism evidence="11 12">
    <name type="scientific">Onchocerca volvulus</name>
    <dbReference type="NCBI Taxonomy" id="6282"/>
    <lineage>
        <taxon>Eukaryota</taxon>
        <taxon>Metazoa</taxon>
        <taxon>Ecdysozoa</taxon>
        <taxon>Nematoda</taxon>
        <taxon>Chromadorea</taxon>
        <taxon>Rhabditida</taxon>
        <taxon>Spirurina</taxon>
        <taxon>Spiruromorpha</taxon>
        <taxon>Filarioidea</taxon>
        <taxon>Onchocercidae</taxon>
        <taxon>Onchocerca</taxon>
    </lineage>
</organism>